<evidence type="ECO:0000259" key="8">
    <source>
        <dbReference type="PROSITE" id="PS50923"/>
    </source>
</evidence>
<comment type="cofactor">
    <cofactor evidence="6">
        <name>FAD</name>
        <dbReference type="ChEBI" id="CHEBI:57692"/>
    </cofactor>
</comment>
<dbReference type="Proteomes" id="UP000267096">
    <property type="component" value="Unassembled WGS sequence"/>
</dbReference>
<comment type="caution">
    <text evidence="5">Lacks conserved residue(s) required for the propagation of feature annotation.</text>
</comment>
<keyword evidence="2 6" id="KW-0274">FAD</keyword>
<evidence type="ECO:0000256" key="3">
    <source>
        <dbReference type="ARBA" id="ARBA00023002"/>
    </source>
</evidence>
<feature type="domain" description="Sushi" evidence="8">
    <location>
        <begin position="389"/>
        <end position="451"/>
    </location>
</feature>
<evidence type="ECO:0000256" key="5">
    <source>
        <dbReference type="PROSITE-ProRule" id="PRU00302"/>
    </source>
</evidence>
<proteinExistence type="inferred from homology"/>
<evidence type="ECO:0000256" key="7">
    <source>
        <dbReference type="SAM" id="Phobius"/>
    </source>
</evidence>
<keyword evidence="7" id="KW-1133">Transmembrane helix</keyword>
<keyword evidence="1 6" id="KW-0285">Flavoprotein</keyword>
<organism evidence="11">
    <name type="scientific">Anisakis simplex</name>
    <name type="common">Herring worm</name>
    <dbReference type="NCBI Taxonomy" id="6269"/>
    <lineage>
        <taxon>Eukaryota</taxon>
        <taxon>Metazoa</taxon>
        <taxon>Ecdysozoa</taxon>
        <taxon>Nematoda</taxon>
        <taxon>Chromadorea</taxon>
        <taxon>Rhabditida</taxon>
        <taxon>Spirurina</taxon>
        <taxon>Ascaridomorpha</taxon>
        <taxon>Ascaridoidea</taxon>
        <taxon>Anisakidae</taxon>
        <taxon>Anisakis</taxon>
        <taxon>Anisakis simplex complex</taxon>
    </lineage>
</organism>
<evidence type="ECO:0000313" key="10">
    <source>
        <dbReference type="Proteomes" id="UP000267096"/>
    </source>
</evidence>
<dbReference type="AlphaFoldDB" id="A0A0M3K097"/>
<reference evidence="11" key="1">
    <citation type="submission" date="2017-02" db="UniProtKB">
        <authorList>
            <consortium name="WormBaseParasite"/>
        </authorList>
    </citation>
    <scope>IDENTIFICATION</scope>
</reference>
<dbReference type="InterPro" id="IPR020946">
    <property type="entry name" value="Flavin_mOase-like"/>
</dbReference>
<dbReference type="Pfam" id="PF00743">
    <property type="entry name" value="FMO-like"/>
    <property type="match status" value="1"/>
</dbReference>
<keyword evidence="10" id="KW-1185">Reference proteome</keyword>
<name>A0A0M3K097_ANISI</name>
<dbReference type="GO" id="GO:0050660">
    <property type="term" value="F:flavin adenine dinucleotide binding"/>
    <property type="evidence" value="ECO:0007669"/>
    <property type="project" value="InterPro"/>
</dbReference>
<evidence type="ECO:0000256" key="1">
    <source>
        <dbReference type="ARBA" id="ARBA00022630"/>
    </source>
</evidence>
<feature type="transmembrane region" description="Helical" evidence="7">
    <location>
        <begin position="91"/>
        <end position="110"/>
    </location>
</feature>
<keyword evidence="5" id="KW-0768">Sushi</keyword>
<keyword evidence="4" id="KW-1015">Disulfide bond</keyword>
<dbReference type="GO" id="GO:0004499">
    <property type="term" value="F:N,N-dimethylaniline monooxygenase activity"/>
    <property type="evidence" value="ECO:0007669"/>
    <property type="project" value="InterPro"/>
</dbReference>
<evidence type="ECO:0000313" key="9">
    <source>
        <dbReference type="EMBL" id="VDK50270.1"/>
    </source>
</evidence>
<evidence type="ECO:0000256" key="2">
    <source>
        <dbReference type="ARBA" id="ARBA00022827"/>
    </source>
</evidence>
<reference evidence="9 10" key="2">
    <citation type="submission" date="2018-11" db="EMBL/GenBank/DDBJ databases">
        <authorList>
            <consortium name="Pathogen Informatics"/>
        </authorList>
    </citation>
    <scope>NUCLEOTIDE SEQUENCE [LARGE SCALE GENOMIC DNA]</scope>
</reference>
<feature type="transmembrane region" description="Helical" evidence="7">
    <location>
        <begin position="131"/>
        <end position="153"/>
    </location>
</feature>
<feature type="transmembrane region" description="Helical" evidence="7">
    <location>
        <begin position="461"/>
        <end position="484"/>
    </location>
</feature>
<dbReference type="GO" id="GO:0050661">
    <property type="term" value="F:NADP binding"/>
    <property type="evidence" value="ECO:0007669"/>
    <property type="project" value="InterPro"/>
</dbReference>
<keyword evidence="6" id="KW-0503">Monooxygenase</keyword>
<keyword evidence="7" id="KW-0472">Membrane</keyword>
<comment type="similarity">
    <text evidence="6">Belongs to the FMO family.</text>
</comment>
<dbReference type="EC" id="1.-.-.-" evidence="6"/>
<dbReference type="OrthoDB" id="6127264at2759"/>
<evidence type="ECO:0000256" key="6">
    <source>
        <dbReference type="RuleBase" id="RU361177"/>
    </source>
</evidence>
<keyword evidence="3 6" id="KW-0560">Oxidoreductase</keyword>
<evidence type="ECO:0000313" key="11">
    <source>
        <dbReference type="WBParaSite" id="ASIM_0001422501-mRNA-1"/>
    </source>
</evidence>
<dbReference type="InterPro" id="IPR000436">
    <property type="entry name" value="Sushi_SCR_CCP_dom"/>
</dbReference>
<evidence type="ECO:0000256" key="4">
    <source>
        <dbReference type="ARBA" id="ARBA00023157"/>
    </source>
</evidence>
<accession>A0A0M3K097</accession>
<keyword evidence="7" id="KW-0812">Transmembrane</keyword>
<dbReference type="PROSITE" id="PS50923">
    <property type="entry name" value="SUSHI"/>
    <property type="match status" value="1"/>
</dbReference>
<gene>
    <name evidence="9" type="ORF">ASIM_LOCUS13653</name>
</gene>
<sequence length="502" mass="57562">MDELAVLVGCKPRICKYTFCDPRFAMRLFVGPNVPYVYRLQGKGRWEGAKNAIRNVPNRVKIPMKNRNCFIEPYKEDGNIDHRFRYSVLKILAVITCILLMTALWSYVSAPREALCSPKYKSPHYARCSSVHIYGAMLAIAKFDYVAVVIMLYCCSQFYAISSDGLIDVDSEEYDEYFEPTDDYGDEKMLWGKEQNPQWCDAPLMNNTLRDRFSVRNSFVEPNSKGQFVTETMIELHCGEGRRLKLNDSLIHPLRSAYLRCTFNNIALRGEWFLIGMMDYMASFTPECTFRNATIIICDAPQLNPNEIAIDEYKKARFYKHNETLILRCAQESDRLLPNGTHKLRCDQSGWIYEVNNTELKNKSPRCIPHSTCTLQKIPSYLNYAINASICSQTNANCPEADQALPIGFQISLSCKSSTLRLNGASLVTCMKSQIVEGSVWYPTKWPLCSMKHEQEIDETLVYGVLISITLTLLIILCFMIKLVREQNRKSHRNASGRPLRV</sequence>
<dbReference type="WBParaSite" id="ASIM_0001422501-mRNA-1">
    <property type="protein sequence ID" value="ASIM_0001422501-mRNA-1"/>
    <property type="gene ID" value="ASIM_0001422501"/>
</dbReference>
<dbReference type="EMBL" id="UYRR01031459">
    <property type="protein sequence ID" value="VDK50270.1"/>
    <property type="molecule type" value="Genomic_DNA"/>
</dbReference>
<protein>
    <recommendedName>
        <fullName evidence="6">Flavin-containing monooxygenase</fullName>
        <ecNumber evidence="6">1.-.-.-</ecNumber>
    </recommendedName>
</protein>